<dbReference type="OrthoDB" id="6270329at2759"/>
<dbReference type="InParanoid" id="A0A665V4C5"/>
<keyword evidence="3 6" id="KW-0863">Zinc-finger</keyword>
<dbReference type="SMART" id="SM00336">
    <property type="entry name" value="BBOX"/>
    <property type="match status" value="1"/>
</dbReference>
<dbReference type="SUPFAM" id="SSF57845">
    <property type="entry name" value="B-box zinc-binding domain"/>
    <property type="match status" value="1"/>
</dbReference>
<dbReference type="Ensembl" id="ENSENLT00000027568.1">
    <property type="protein sequence ID" value="ENSENLP00000026743.1"/>
    <property type="gene ID" value="ENSENLG00000012029.1"/>
</dbReference>
<evidence type="ECO:0000256" key="7">
    <source>
        <dbReference type="SAM" id="MobiDB-lite"/>
    </source>
</evidence>
<dbReference type="InterPro" id="IPR043136">
    <property type="entry name" value="B30.2/SPRY_sf"/>
</dbReference>
<dbReference type="InterPro" id="IPR013083">
    <property type="entry name" value="Znf_RING/FYVE/PHD"/>
</dbReference>
<feature type="region of interest" description="Disordered" evidence="7">
    <location>
        <begin position="362"/>
        <end position="427"/>
    </location>
</feature>
<dbReference type="InterPro" id="IPR017907">
    <property type="entry name" value="Znf_RING_CS"/>
</dbReference>
<dbReference type="GO" id="GO:0045087">
    <property type="term" value="P:innate immune response"/>
    <property type="evidence" value="ECO:0007669"/>
    <property type="project" value="UniProtKB-KW"/>
</dbReference>
<dbReference type="Gene3D" id="3.30.160.60">
    <property type="entry name" value="Classic Zinc Finger"/>
    <property type="match status" value="1"/>
</dbReference>
<reference evidence="11" key="3">
    <citation type="submission" date="2025-09" db="UniProtKB">
        <authorList>
            <consortium name="Ensembl"/>
        </authorList>
    </citation>
    <scope>IDENTIFICATION</scope>
</reference>
<dbReference type="SMART" id="SM00184">
    <property type="entry name" value="RING"/>
    <property type="match status" value="1"/>
</dbReference>
<keyword evidence="1" id="KW-0399">Innate immunity</keyword>
<dbReference type="InterPro" id="IPR003877">
    <property type="entry name" value="SPRY_dom"/>
</dbReference>
<evidence type="ECO:0000256" key="5">
    <source>
        <dbReference type="ARBA" id="ARBA00022859"/>
    </source>
</evidence>
<keyword evidence="12" id="KW-1185">Reference proteome</keyword>
<dbReference type="InterPro" id="IPR006574">
    <property type="entry name" value="PRY"/>
</dbReference>
<dbReference type="InterPro" id="IPR051051">
    <property type="entry name" value="E3_ubiq-ligase_TRIM/RNF"/>
</dbReference>
<name>A0A665V4C5_ECHNA</name>
<reference evidence="11" key="2">
    <citation type="submission" date="2025-08" db="UniProtKB">
        <authorList>
            <consortium name="Ensembl"/>
        </authorList>
    </citation>
    <scope>IDENTIFICATION</scope>
</reference>
<evidence type="ECO:0000256" key="6">
    <source>
        <dbReference type="PROSITE-ProRule" id="PRU00024"/>
    </source>
</evidence>
<dbReference type="PROSITE" id="PS00518">
    <property type="entry name" value="ZF_RING_1"/>
    <property type="match status" value="1"/>
</dbReference>
<dbReference type="SMART" id="SM00589">
    <property type="entry name" value="PRY"/>
    <property type="match status" value="1"/>
</dbReference>
<dbReference type="Gene3D" id="2.60.120.920">
    <property type="match status" value="1"/>
</dbReference>
<evidence type="ECO:0000259" key="9">
    <source>
        <dbReference type="PROSITE" id="PS50119"/>
    </source>
</evidence>
<dbReference type="Pfam" id="PF15227">
    <property type="entry name" value="zf-C3HC4_4"/>
    <property type="match status" value="1"/>
</dbReference>
<dbReference type="PRINTS" id="PR01407">
    <property type="entry name" value="BUTYPHLNCDUF"/>
</dbReference>
<organism evidence="11 12">
    <name type="scientific">Echeneis naucrates</name>
    <name type="common">Live sharksucker</name>
    <dbReference type="NCBI Taxonomy" id="173247"/>
    <lineage>
        <taxon>Eukaryota</taxon>
        <taxon>Metazoa</taxon>
        <taxon>Chordata</taxon>
        <taxon>Craniata</taxon>
        <taxon>Vertebrata</taxon>
        <taxon>Euteleostomi</taxon>
        <taxon>Actinopterygii</taxon>
        <taxon>Neopterygii</taxon>
        <taxon>Teleostei</taxon>
        <taxon>Neoteleostei</taxon>
        <taxon>Acanthomorphata</taxon>
        <taxon>Carangaria</taxon>
        <taxon>Carangiformes</taxon>
        <taxon>Echeneidae</taxon>
        <taxon>Echeneis</taxon>
    </lineage>
</organism>
<evidence type="ECO:0000256" key="3">
    <source>
        <dbReference type="ARBA" id="ARBA00022771"/>
    </source>
</evidence>
<dbReference type="InterPro" id="IPR003879">
    <property type="entry name" value="Butyrophylin_SPRY"/>
</dbReference>
<evidence type="ECO:0000313" key="11">
    <source>
        <dbReference type="Ensembl" id="ENSENLP00000026743.1"/>
    </source>
</evidence>
<dbReference type="CDD" id="cd19769">
    <property type="entry name" value="Bbox2_TRIM16-like"/>
    <property type="match status" value="1"/>
</dbReference>
<evidence type="ECO:0000256" key="4">
    <source>
        <dbReference type="ARBA" id="ARBA00022833"/>
    </source>
</evidence>
<dbReference type="PROSITE" id="PS50119">
    <property type="entry name" value="ZF_BBOX"/>
    <property type="match status" value="1"/>
</dbReference>
<evidence type="ECO:0000256" key="1">
    <source>
        <dbReference type="ARBA" id="ARBA00022588"/>
    </source>
</evidence>
<dbReference type="InterPro" id="IPR058030">
    <property type="entry name" value="TRIM8/14/16/25/29/45/65_CC"/>
</dbReference>
<dbReference type="PROSITE" id="PS50089">
    <property type="entry name" value="ZF_RING_2"/>
    <property type="match status" value="1"/>
</dbReference>
<keyword evidence="5" id="KW-0391">Immunity</keyword>
<feature type="compositionally biased region" description="Pro residues" evidence="7">
    <location>
        <begin position="393"/>
        <end position="408"/>
    </location>
</feature>
<dbReference type="PROSITE" id="PS50188">
    <property type="entry name" value="B302_SPRY"/>
    <property type="match status" value="1"/>
</dbReference>
<keyword evidence="2" id="KW-0479">Metal-binding</keyword>
<dbReference type="SUPFAM" id="SSF57850">
    <property type="entry name" value="RING/U-box"/>
    <property type="match status" value="1"/>
</dbReference>
<evidence type="ECO:0000259" key="8">
    <source>
        <dbReference type="PROSITE" id="PS50089"/>
    </source>
</evidence>
<dbReference type="Gene3D" id="3.30.40.10">
    <property type="entry name" value="Zinc/RING finger domain, C3HC4 (zinc finger)"/>
    <property type="match status" value="1"/>
</dbReference>
<sequence>MASAWTEEETFLCSVCLDTLKDPATLPCGHSYCLACIESHWDKGDSKRQYSCPQCRTLFKQRPSLAKSTLLVEAMEKLRANSLKQSSSTAASSAPPSIPLYMEVLPDVGQRSVYPQLPTVEPRPCPQHNRPLNLFCQEDKECVCEVCCQHGHKGHHVLKPQTERKERQKELVQMQVETQRRIQQIEKKLKELPHAARQHKALVQCLQCESTDLFSGIAKNVSETGTQAGELLGTHETSVGSQVEGQIHRLEQELTQHRWRSEELSRIADMQDPICFLKNFLIMEPLHQTDTTQESVLSQEEAVVASIRSAMKELQTSVQDLCRATLDKLTMIVNPDPVVSTPNSAVTDATAADSCGQANAQSAACEMTGPPPLLPPRSQRHNSSSKYPVSHPACPPASAPPSPFPPPQSQGHFNQSFTTAGPVNPEPKSREELLKFRFEPTMDPNTVYRHVLLSDGGHKATMRAENLNPPDHPERFHFWRQVLCREPLAGSPYYWEVEWTGQKITIGVAYKEMDRKSSDDKSRLGHNSLSWGLYWSGTGFSFWHDRQEKLLGSPKAKRIGIYLDQHVGVMAFYRIANNQADLIHRHQTQFTGPLYAGFRFWAGVGATVTVCKLD</sequence>
<dbReference type="OMA" id="QHGHKGH"/>
<dbReference type="SMART" id="SM00449">
    <property type="entry name" value="SPRY"/>
    <property type="match status" value="1"/>
</dbReference>
<reference evidence="11" key="1">
    <citation type="submission" date="2021-04" db="EMBL/GenBank/DDBJ databases">
        <authorList>
            <consortium name="Wellcome Sanger Institute Data Sharing"/>
        </authorList>
    </citation>
    <scope>NUCLEOTIDE SEQUENCE [LARGE SCALE GENOMIC DNA]</scope>
</reference>
<dbReference type="Pfam" id="PF00643">
    <property type="entry name" value="zf-B_box"/>
    <property type="match status" value="1"/>
</dbReference>
<dbReference type="PANTHER" id="PTHR25465:SF14">
    <property type="entry name" value="E3 UBIQUITIN-PROTEIN LIGASE TRIM65"/>
    <property type="match status" value="1"/>
</dbReference>
<dbReference type="CDD" id="cd16040">
    <property type="entry name" value="SPRY_PRY_SNTX"/>
    <property type="match status" value="1"/>
</dbReference>
<accession>A0A665V4C5</accession>
<dbReference type="InterPro" id="IPR001841">
    <property type="entry name" value="Znf_RING"/>
</dbReference>
<feature type="compositionally biased region" description="Polar residues" evidence="7">
    <location>
        <begin position="409"/>
        <end position="421"/>
    </location>
</feature>
<keyword evidence="4" id="KW-0862">Zinc</keyword>
<dbReference type="InterPro" id="IPR001870">
    <property type="entry name" value="B30.2/SPRY"/>
</dbReference>
<dbReference type="Pfam" id="PF13765">
    <property type="entry name" value="PRY"/>
    <property type="match status" value="1"/>
</dbReference>
<feature type="domain" description="B box-type" evidence="9">
    <location>
        <begin position="120"/>
        <end position="160"/>
    </location>
</feature>
<proteinExistence type="predicted"/>
<evidence type="ECO:0000259" key="10">
    <source>
        <dbReference type="PROSITE" id="PS50188"/>
    </source>
</evidence>
<dbReference type="GO" id="GO:0005737">
    <property type="term" value="C:cytoplasm"/>
    <property type="evidence" value="ECO:0007669"/>
    <property type="project" value="UniProtKB-ARBA"/>
</dbReference>
<dbReference type="Pfam" id="PF25600">
    <property type="entry name" value="TRIM_CC"/>
    <property type="match status" value="1"/>
</dbReference>
<feature type="domain" description="B30.2/SPRY" evidence="10">
    <location>
        <begin position="420"/>
        <end position="614"/>
    </location>
</feature>
<dbReference type="Pfam" id="PF00622">
    <property type="entry name" value="SPRY"/>
    <property type="match status" value="1"/>
</dbReference>
<protein>
    <submittedName>
        <fullName evidence="11">Tripartite motif-containing protein 16-like</fullName>
    </submittedName>
</protein>
<dbReference type="InterPro" id="IPR013320">
    <property type="entry name" value="ConA-like_dom_sf"/>
</dbReference>
<evidence type="ECO:0000313" key="12">
    <source>
        <dbReference type="Proteomes" id="UP000472264"/>
    </source>
</evidence>
<gene>
    <name evidence="11" type="primary">ftr86</name>
</gene>
<dbReference type="SUPFAM" id="SSF49899">
    <property type="entry name" value="Concanavalin A-like lectins/glucanases"/>
    <property type="match status" value="1"/>
</dbReference>
<dbReference type="GO" id="GO:0008270">
    <property type="term" value="F:zinc ion binding"/>
    <property type="evidence" value="ECO:0007669"/>
    <property type="project" value="UniProtKB-KW"/>
</dbReference>
<dbReference type="Proteomes" id="UP000472264">
    <property type="component" value="Chromosome 13"/>
</dbReference>
<dbReference type="AlphaFoldDB" id="A0A665V4C5"/>
<evidence type="ECO:0000256" key="2">
    <source>
        <dbReference type="ARBA" id="ARBA00022723"/>
    </source>
</evidence>
<dbReference type="PANTHER" id="PTHR25465">
    <property type="entry name" value="B-BOX DOMAIN CONTAINING"/>
    <property type="match status" value="1"/>
</dbReference>
<feature type="domain" description="RING-type" evidence="8">
    <location>
        <begin position="13"/>
        <end position="56"/>
    </location>
</feature>
<dbReference type="InterPro" id="IPR000315">
    <property type="entry name" value="Znf_B-box"/>
</dbReference>